<organism evidence="1 2">
    <name type="scientific">Paraburkholderia humisilvae</name>
    <dbReference type="NCBI Taxonomy" id="627669"/>
    <lineage>
        <taxon>Bacteria</taxon>
        <taxon>Pseudomonadati</taxon>
        <taxon>Pseudomonadota</taxon>
        <taxon>Betaproteobacteria</taxon>
        <taxon>Burkholderiales</taxon>
        <taxon>Burkholderiaceae</taxon>
        <taxon>Paraburkholderia</taxon>
    </lineage>
</organism>
<name>A0A6J5F5R1_9BURK</name>
<dbReference type="Proteomes" id="UP000494363">
    <property type="component" value="Unassembled WGS sequence"/>
</dbReference>
<dbReference type="RefSeq" id="WP_175232300.1">
    <property type="nucleotide sequence ID" value="NZ_CADIKH010000061.1"/>
</dbReference>
<reference evidence="1 2" key="1">
    <citation type="submission" date="2020-04" db="EMBL/GenBank/DDBJ databases">
        <authorList>
            <person name="De Canck E."/>
        </authorList>
    </citation>
    <scope>NUCLEOTIDE SEQUENCE [LARGE SCALE GENOMIC DNA]</scope>
    <source>
        <strain evidence="1 2">LMG 29542</strain>
    </source>
</reference>
<dbReference type="AlphaFoldDB" id="A0A6J5F5R1"/>
<dbReference type="EMBL" id="CADIKH010000061">
    <property type="protein sequence ID" value="CAB3772655.1"/>
    <property type="molecule type" value="Genomic_DNA"/>
</dbReference>
<accession>A0A6J5F5R1</accession>
<evidence type="ECO:0000313" key="2">
    <source>
        <dbReference type="Proteomes" id="UP000494363"/>
    </source>
</evidence>
<evidence type="ECO:0000313" key="1">
    <source>
        <dbReference type="EMBL" id="CAB3772655.1"/>
    </source>
</evidence>
<sequence length="58" mass="6286">MVNLTVADALRLAINTLRDIAESRKMPSGIELDSATAELHADAADVLDESLKQLRGHE</sequence>
<keyword evidence="2" id="KW-1185">Reference proteome</keyword>
<protein>
    <submittedName>
        <fullName evidence="1">Uncharacterized protein</fullName>
    </submittedName>
</protein>
<proteinExistence type="predicted"/>
<gene>
    <name evidence="1" type="ORF">LMG29542_06936</name>
</gene>